<accession>A0A4R5N7R3</accession>
<dbReference type="GO" id="GO:0016780">
    <property type="term" value="F:phosphotransferase activity, for other substituted phosphate groups"/>
    <property type="evidence" value="ECO:0007669"/>
    <property type="project" value="TreeGrafter"/>
</dbReference>
<evidence type="ECO:0000256" key="1">
    <source>
        <dbReference type="ARBA" id="ARBA00004236"/>
    </source>
</evidence>
<evidence type="ECO:0000313" key="10">
    <source>
        <dbReference type="EMBL" id="TDG67943.1"/>
    </source>
</evidence>
<evidence type="ECO:0000256" key="5">
    <source>
        <dbReference type="ARBA" id="ARBA00022692"/>
    </source>
</evidence>
<evidence type="ECO:0000313" key="11">
    <source>
        <dbReference type="Proteomes" id="UP000295681"/>
    </source>
</evidence>
<evidence type="ECO:0000256" key="7">
    <source>
        <dbReference type="ARBA" id="ARBA00023136"/>
    </source>
</evidence>
<protein>
    <recommendedName>
        <fullName evidence="9">Bacterial sugar transferase domain-containing protein</fullName>
    </recommendedName>
</protein>
<reference evidence="10 11" key="1">
    <citation type="journal article" date="2019" name="Appl. Microbiol. Biotechnol.">
        <title>Uncovering carbohydrate metabolism through a genotype-phenotype association study of 56 lactic acid bacteria genomes.</title>
        <authorList>
            <person name="Buron-Moles G."/>
            <person name="Chailyan A."/>
            <person name="Dolejs I."/>
            <person name="Forster J."/>
            <person name="Miks M.H."/>
        </authorList>
    </citation>
    <scope>NUCLEOTIDE SEQUENCE [LARGE SCALE GENOMIC DNA]</scope>
    <source>
        <strain evidence="10 11">ATCC 700006</strain>
    </source>
</reference>
<keyword evidence="7 8" id="KW-0472">Membrane</keyword>
<evidence type="ECO:0000259" key="9">
    <source>
        <dbReference type="Pfam" id="PF02397"/>
    </source>
</evidence>
<dbReference type="Pfam" id="PF02397">
    <property type="entry name" value="Bac_transf"/>
    <property type="match status" value="1"/>
</dbReference>
<feature type="domain" description="Bacterial sugar transferase" evidence="9">
    <location>
        <begin position="51"/>
        <end position="242"/>
    </location>
</feature>
<comment type="similarity">
    <text evidence="2">Belongs to the bacterial sugar transferase family.</text>
</comment>
<dbReference type="PANTHER" id="PTHR30576:SF4">
    <property type="entry name" value="UNDECAPRENYL-PHOSPHATE GALACTOSE PHOSPHOTRANSFERASE"/>
    <property type="match status" value="1"/>
</dbReference>
<dbReference type="EMBL" id="PUFI01000014">
    <property type="protein sequence ID" value="TDG67943.1"/>
    <property type="molecule type" value="Genomic_DNA"/>
</dbReference>
<evidence type="ECO:0000256" key="2">
    <source>
        <dbReference type="ARBA" id="ARBA00006464"/>
    </source>
</evidence>
<dbReference type="InterPro" id="IPR003362">
    <property type="entry name" value="Bact_transf"/>
</dbReference>
<evidence type="ECO:0000256" key="8">
    <source>
        <dbReference type="SAM" id="Phobius"/>
    </source>
</evidence>
<organism evidence="10 11">
    <name type="scientific">Leuconostoc fallax</name>
    <dbReference type="NCBI Taxonomy" id="1251"/>
    <lineage>
        <taxon>Bacteria</taxon>
        <taxon>Bacillati</taxon>
        <taxon>Bacillota</taxon>
        <taxon>Bacilli</taxon>
        <taxon>Lactobacillales</taxon>
        <taxon>Lactobacillaceae</taxon>
        <taxon>Leuconostoc</taxon>
    </lineage>
</organism>
<dbReference type="PANTHER" id="PTHR30576">
    <property type="entry name" value="COLANIC BIOSYNTHESIS UDP-GLUCOSE LIPID CARRIER TRANSFERASE"/>
    <property type="match status" value="1"/>
</dbReference>
<proteinExistence type="inferred from homology"/>
<name>A0A4R5N7R3_9LACO</name>
<keyword evidence="6 8" id="KW-1133">Transmembrane helix</keyword>
<evidence type="ECO:0000256" key="3">
    <source>
        <dbReference type="ARBA" id="ARBA00022475"/>
    </source>
</evidence>
<dbReference type="Proteomes" id="UP000295681">
    <property type="component" value="Unassembled WGS sequence"/>
</dbReference>
<evidence type="ECO:0000256" key="4">
    <source>
        <dbReference type="ARBA" id="ARBA00022679"/>
    </source>
</evidence>
<keyword evidence="3" id="KW-1003">Cell membrane</keyword>
<gene>
    <name evidence="10" type="ORF">C5L23_000249</name>
</gene>
<keyword evidence="11" id="KW-1185">Reference proteome</keyword>
<dbReference type="AlphaFoldDB" id="A0A4R5N7R3"/>
<sequence>MDYKEAAIFVQNYVVSSLIEDQIIKKKVDAFEHVRKMLNIKPKYKAYLIAKRIIDIVFALLGIMVLSPIFVVIFILLKVDSPHASVIFAQERVGRYGQHFKIYKFRSMIPNAEQVLKSNPELYQKFVASGYKLPTNEDPRITKLGVFLRKSTLDEIPQFWNMLRGDMSLVGPRPVVQEELKEYGDRVDIFLSVRPGALGLWQASGRSLIEYPERTDIELEYVANAGFWYDIGIVFRNLIAIFKSKGAY</sequence>
<keyword evidence="4" id="KW-0808">Transferase</keyword>
<comment type="subcellular location">
    <subcellularLocation>
        <location evidence="1">Cell membrane</location>
    </subcellularLocation>
</comment>
<keyword evidence="5 8" id="KW-0812">Transmembrane</keyword>
<dbReference type="GO" id="GO:0005886">
    <property type="term" value="C:plasma membrane"/>
    <property type="evidence" value="ECO:0007669"/>
    <property type="project" value="UniProtKB-SubCell"/>
</dbReference>
<evidence type="ECO:0000256" key="6">
    <source>
        <dbReference type="ARBA" id="ARBA00022989"/>
    </source>
</evidence>
<comment type="caution">
    <text evidence="10">The sequence shown here is derived from an EMBL/GenBank/DDBJ whole genome shotgun (WGS) entry which is preliminary data.</text>
</comment>
<feature type="transmembrane region" description="Helical" evidence="8">
    <location>
        <begin position="53"/>
        <end position="77"/>
    </location>
</feature>
<dbReference type="STRING" id="907931.GCA_000165675_01129"/>